<dbReference type="RefSeq" id="XP_002782907.1">
    <property type="nucleotide sequence ID" value="XM_002782861.1"/>
</dbReference>
<evidence type="ECO:0000313" key="2">
    <source>
        <dbReference type="Proteomes" id="UP000007800"/>
    </source>
</evidence>
<dbReference type="Proteomes" id="UP000007800">
    <property type="component" value="Unassembled WGS sequence"/>
</dbReference>
<dbReference type="AlphaFoldDB" id="C5KLE1"/>
<sequence>MHLPFPSKTIGDGFKNYPSMRDPTVIDTVEETLRKEEAQGFIRKLNEGGILDRNRSFVPRGAIPKKDGGARVIDDYLR</sequence>
<organism evidence="2">
    <name type="scientific">Perkinsus marinus (strain ATCC 50983 / TXsc)</name>
    <dbReference type="NCBI Taxonomy" id="423536"/>
    <lineage>
        <taxon>Eukaryota</taxon>
        <taxon>Sar</taxon>
        <taxon>Alveolata</taxon>
        <taxon>Perkinsozoa</taxon>
        <taxon>Perkinsea</taxon>
        <taxon>Perkinsida</taxon>
        <taxon>Perkinsidae</taxon>
        <taxon>Perkinsus</taxon>
    </lineage>
</organism>
<proteinExistence type="predicted"/>
<feature type="non-terminal residue" evidence="1">
    <location>
        <position position="78"/>
    </location>
</feature>
<dbReference type="OrthoDB" id="489054at2759"/>
<dbReference type="EMBL" id="GG673940">
    <property type="protein sequence ID" value="EER14703.1"/>
    <property type="molecule type" value="Genomic_DNA"/>
</dbReference>
<dbReference type="GeneID" id="9045890"/>
<protein>
    <submittedName>
        <fullName evidence="1">Uncharacterized protein</fullName>
    </submittedName>
</protein>
<reference evidence="1 2" key="1">
    <citation type="submission" date="2008-07" db="EMBL/GenBank/DDBJ databases">
        <authorList>
            <person name="El-Sayed N."/>
            <person name="Caler E."/>
            <person name="Inman J."/>
            <person name="Amedeo P."/>
            <person name="Hass B."/>
            <person name="Wortman J."/>
        </authorList>
    </citation>
    <scope>NUCLEOTIDE SEQUENCE [LARGE SCALE GENOMIC DNA]</scope>
    <source>
        <strain evidence="2">ATCC 50983 / TXsc</strain>
    </source>
</reference>
<evidence type="ECO:0000313" key="1">
    <source>
        <dbReference type="EMBL" id="EER14703.1"/>
    </source>
</evidence>
<keyword evidence="2" id="KW-1185">Reference proteome</keyword>
<accession>C5KLE1</accession>
<dbReference type="InParanoid" id="C5KLE1"/>
<gene>
    <name evidence="1" type="ORF">Pmar_PMAR000598</name>
</gene>
<name>C5KLE1_PERM5</name>